<name>A0A6L2MZK0_TANCI</name>
<dbReference type="PANTHER" id="PTHR42648">
    <property type="entry name" value="TRANSPOSASE, PUTATIVE-RELATED"/>
    <property type="match status" value="1"/>
</dbReference>
<dbReference type="InterPro" id="IPR036397">
    <property type="entry name" value="RNaseH_sf"/>
</dbReference>
<organism evidence="3">
    <name type="scientific">Tanacetum cinerariifolium</name>
    <name type="common">Dalmatian daisy</name>
    <name type="synonym">Chrysanthemum cinerariifolium</name>
    <dbReference type="NCBI Taxonomy" id="118510"/>
    <lineage>
        <taxon>Eukaryota</taxon>
        <taxon>Viridiplantae</taxon>
        <taxon>Streptophyta</taxon>
        <taxon>Embryophyta</taxon>
        <taxon>Tracheophyta</taxon>
        <taxon>Spermatophyta</taxon>
        <taxon>Magnoliopsida</taxon>
        <taxon>eudicotyledons</taxon>
        <taxon>Gunneridae</taxon>
        <taxon>Pentapetalae</taxon>
        <taxon>asterids</taxon>
        <taxon>campanulids</taxon>
        <taxon>Asterales</taxon>
        <taxon>Asteraceae</taxon>
        <taxon>Asteroideae</taxon>
        <taxon>Anthemideae</taxon>
        <taxon>Anthemidinae</taxon>
        <taxon>Tanacetum</taxon>
    </lineage>
</organism>
<dbReference type="Pfam" id="PF25597">
    <property type="entry name" value="SH3_retrovirus"/>
    <property type="match status" value="1"/>
</dbReference>
<feature type="region of interest" description="Disordered" evidence="1">
    <location>
        <begin position="614"/>
        <end position="633"/>
    </location>
</feature>
<reference evidence="3" key="1">
    <citation type="journal article" date="2019" name="Sci. Rep.">
        <title>Draft genome of Tanacetum cinerariifolium, the natural source of mosquito coil.</title>
        <authorList>
            <person name="Yamashiro T."/>
            <person name="Shiraishi A."/>
            <person name="Satake H."/>
            <person name="Nakayama K."/>
        </authorList>
    </citation>
    <scope>NUCLEOTIDE SEQUENCE</scope>
</reference>
<evidence type="ECO:0000259" key="2">
    <source>
        <dbReference type="Pfam" id="PF25597"/>
    </source>
</evidence>
<proteinExistence type="predicted"/>
<dbReference type="InterPro" id="IPR012337">
    <property type="entry name" value="RNaseH-like_sf"/>
</dbReference>
<dbReference type="EMBL" id="BKCJ010007863">
    <property type="protein sequence ID" value="GEU79391.1"/>
    <property type="molecule type" value="Genomic_DNA"/>
</dbReference>
<feature type="compositionally biased region" description="Polar residues" evidence="1">
    <location>
        <begin position="614"/>
        <end position="632"/>
    </location>
</feature>
<accession>A0A6L2MZK0</accession>
<feature type="region of interest" description="Disordered" evidence="1">
    <location>
        <begin position="215"/>
        <end position="236"/>
    </location>
</feature>
<dbReference type="InterPro" id="IPR039537">
    <property type="entry name" value="Retrotran_Ty1/copia-like"/>
</dbReference>
<dbReference type="PANTHER" id="PTHR42648:SF21">
    <property type="entry name" value="CYSTEINE-RICH RLK (RECEPTOR-LIKE PROTEIN KINASE) 8"/>
    <property type="match status" value="1"/>
</dbReference>
<feature type="region of interest" description="Disordered" evidence="1">
    <location>
        <begin position="272"/>
        <end position="291"/>
    </location>
</feature>
<evidence type="ECO:0000256" key="1">
    <source>
        <dbReference type="SAM" id="MobiDB-lite"/>
    </source>
</evidence>
<protein>
    <submittedName>
        <fullName evidence="3">Ribonuclease H-like domain-containing protein</fullName>
    </submittedName>
</protein>
<sequence>MVSSIKLPILKKGEYILWTMKIEQYLAHTDYALWEVILNDEHLARFHGIKDVKTLWAAIKTKFGGNAESKKMQKNVLKQQFKVFLVSNSEGLDKGYDRFQRLLSLLEIHGAESTSSTNELMLLIVFLLLHAIVLRHKDLEQIDQDDLEEMDLKWQVAMLSMRVKLFYKKTGRKLEFNGKELVGFDKTKVECFNYHRRGYFARYCRTIKNPGNIGRDARNAGYKGRDNGKRPAREEDEKALVVQDGLSTYDWSYQVEEEVTDFAFMAFTSNPLSSSSSNSEGTGHKESRPVWNNVQRINHQNKFAPTTVFTRFGRIPVSVAKPKAAASTSAAKPVNTAVPKHSVNFSNLISTFHKSHSPIRRSFYNATTHSRSNSTERVNTAGSKAVSAVKGNGVTAIKASAGCIWRPRVNEIDQISKDNRWICTRIDYGHPQQAINNKEIVNNGCARYMIGNKAYLADYQEIHDGGFVSFGSSRGKAKQSTCKAKLVSSISKPLQMLHMDLFGPISVMSINHKKYYLVVTDDFSRFSWVFFLATKDKTSKAKFEGKADDGFLVGYSVTSKAFRVFNTKSRIVEKKLHVRFLENKSNVARTGPNWIFDIDSLTNSMNYIPVTARNQTDKNAGPQDTNGNLTDSFSKKFKQGCMDQRGAATTGSTNSFNSISNLVNATSTSGTFSVVGPSSPHPDAFIPNDMLLLVDQDDSQIPDLEDTAEL</sequence>
<feature type="domain" description="Retroviral polymerase SH3-like" evidence="2">
    <location>
        <begin position="537"/>
        <end position="586"/>
    </location>
</feature>
<dbReference type="InterPro" id="IPR057670">
    <property type="entry name" value="SH3_retrovirus"/>
</dbReference>
<dbReference type="AlphaFoldDB" id="A0A6L2MZK0"/>
<dbReference type="SUPFAM" id="SSF53098">
    <property type="entry name" value="Ribonuclease H-like"/>
    <property type="match status" value="1"/>
</dbReference>
<gene>
    <name evidence="3" type="ORF">Tci_051369</name>
</gene>
<comment type="caution">
    <text evidence="3">The sequence shown here is derived from an EMBL/GenBank/DDBJ whole genome shotgun (WGS) entry which is preliminary data.</text>
</comment>
<evidence type="ECO:0000313" key="3">
    <source>
        <dbReference type="EMBL" id="GEU79391.1"/>
    </source>
</evidence>
<dbReference type="Gene3D" id="3.30.420.10">
    <property type="entry name" value="Ribonuclease H-like superfamily/Ribonuclease H"/>
    <property type="match status" value="1"/>
</dbReference>
<dbReference type="GO" id="GO:0003676">
    <property type="term" value="F:nucleic acid binding"/>
    <property type="evidence" value="ECO:0007669"/>
    <property type="project" value="InterPro"/>
</dbReference>